<dbReference type="EMBL" id="KV864262">
    <property type="protein sequence ID" value="ONK54751.1"/>
    <property type="molecule type" value="Genomic_DNA"/>
</dbReference>
<dbReference type="PANTHER" id="PTHR13126:SF0">
    <property type="entry name" value="ATP SYNTHASE MITOCHONDRIAL F1 COMPLEX ASSEMBLY FACTOR 1"/>
    <property type="match status" value="1"/>
</dbReference>
<organism evidence="5 6">
    <name type="scientific">Asparagus officinalis</name>
    <name type="common">Garden asparagus</name>
    <dbReference type="NCBI Taxonomy" id="4686"/>
    <lineage>
        <taxon>Eukaryota</taxon>
        <taxon>Viridiplantae</taxon>
        <taxon>Streptophyta</taxon>
        <taxon>Embryophyta</taxon>
        <taxon>Tracheophyta</taxon>
        <taxon>Spermatophyta</taxon>
        <taxon>Magnoliopsida</taxon>
        <taxon>Liliopsida</taxon>
        <taxon>Asparagales</taxon>
        <taxon>Asparagaceae</taxon>
        <taxon>Asparagoideae</taxon>
        <taxon>Asparagus</taxon>
    </lineage>
</organism>
<dbReference type="PANTHER" id="PTHR13126">
    <property type="entry name" value="CHAPERONE ATP11"/>
    <property type="match status" value="1"/>
</dbReference>
<keyword evidence="4" id="KW-0496">Mitochondrion</keyword>
<dbReference type="GO" id="GO:0005739">
    <property type="term" value="C:mitochondrion"/>
    <property type="evidence" value="ECO:0007669"/>
    <property type="project" value="UniProtKB-SubCell"/>
</dbReference>
<evidence type="ECO:0000256" key="2">
    <source>
        <dbReference type="ARBA" id="ARBA00009116"/>
    </source>
</evidence>
<evidence type="ECO:0000256" key="4">
    <source>
        <dbReference type="ARBA" id="ARBA00023128"/>
    </source>
</evidence>
<dbReference type="Gramene" id="ONK54751">
    <property type="protein sequence ID" value="ONK54751"/>
    <property type="gene ID" value="A4U43_UnF11990"/>
</dbReference>
<comment type="similarity">
    <text evidence="2">Belongs to the ATP11 family.</text>
</comment>
<evidence type="ECO:0000313" key="5">
    <source>
        <dbReference type="EMBL" id="ONK54751.1"/>
    </source>
</evidence>
<evidence type="ECO:0000313" key="6">
    <source>
        <dbReference type="Proteomes" id="UP000243459"/>
    </source>
</evidence>
<protein>
    <submittedName>
        <fullName evidence="5">Uncharacterized protein</fullName>
    </submittedName>
</protein>
<proteinExistence type="inferred from homology"/>
<evidence type="ECO:0000256" key="3">
    <source>
        <dbReference type="ARBA" id="ARBA00022946"/>
    </source>
</evidence>
<name>A0A1R3L561_ASPOF</name>
<accession>A0A1R3L561</accession>
<dbReference type="InterPro" id="IPR010591">
    <property type="entry name" value="ATP11"/>
</dbReference>
<comment type="subcellular location">
    <subcellularLocation>
        <location evidence="1">Mitochondrion</location>
    </subcellularLocation>
</comment>
<gene>
    <name evidence="5" type="ORF">A4U43_UnF11990</name>
</gene>
<dbReference type="Proteomes" id="UP000243459">
    <property type="component" value="Unassembled WGS sequence"/>
</dbReference>
<reference evidence="6" key="1">
    <citation type="journal article" date="2017" name="Nat. Commun.">
        <title>The asparagus genome sheds light on the origin and evolution of a young Y chromosome.</title>
        <authorList>
            <person name="Harkess A."/>
            <person name="Zhou J."/>
            <person name="Xu C."/>
            <person name="Bowers J.E."/>
            <person name="Van der Hulst R."/>
            <person name="Ayyampalayam S."/>
            <person name="Mercati F."/>
            <person name="Riccardi P."/>
            <person name="McKain M.R."/>
            <person name="Kakrana A."/>
            <person name="Tang H."/>
            <person name="Ray J."/>
            <person name="Groenendijk J."/>
            <person name="Arikit S."/>
            <person name="Mathioni S.M."/>
            <person name="Nakano M."/>
            <person name="Shan H."/>
            <person name="Telgmann-Rauber A."/>
            <person name="Kanno A."/>
            <person name="Yue Z."/>
            <person name="Chen H."/>
            <person name="Li W."/>
            <person name="Chen Y."/>
            <person name="Xu X."/>
            <person name="Zhang Y."/>
            <person name="Luo S."/>
            <person name="Chen H."/>
            <person name="Gao J."/>
            <person name="Mao Z."/>
            <person name="Pires J.C."/>
            <person name="Luo M."/>
            <person name="Kudrna D."/>
            <person name="Wing R.A."/>
            <person name="Meyers B.C."/>
            <person name="Yi K."/>
            <person name="Kong H."/>
            <person name="Lavrijsen P."/>
            <person name="Sunseri F."/>
            <person name="Falavigna A."/>
            <person name="Ye Y."/>
            <person name="Leebens-Mack J.H."/>
            <person name="Chen G."/>
        </authorList>
    </citation>
    <scope>NUCLEOTIDE SEQUENCE [LARGE SCALE GENOMIC DNA]</scope>
    <source>
        <strain evidence="6">cv. DH0086</strain>
    </source>
</reference>
<keyword evidence="6" id="KW-1185">Reference proteome</keyword>
<keyword evidence="3" id="KW-0809">Transit peptide</keyword>
<dbReference type="AlphaFoldDB" id="A0A1R3L561"/>
<sequence>MKLQYHLGRGHIGTSMKAKLYHLLEQRSSSCRHFVIPLWRGSSYVNIFLQSLSLLPLEVLYEHSGNLWIYDPKLFLFSVAQSKRGICSAHAQVLHGRKDLCIKVNLMNQLSI</sequence>
<dbReference type="GO" id="GO:0033615">
    <property type="term" value="P:mitochondrial proton-transporting ATP synthase complex assembly"/>
    <property type="evidence" value="ECO:0007669"/>
    <property type="project" value="TreeGrafter"/>
</dbReference>
<evidence type="ECO:0000256" key="1">
    <source>
        <dbReference type="ARBA" id="ARBA00004173"/>
    </source>
</evidence>